<evidence type="ECO:0000313" key="3">
    <source>
        <dbReference type="Proteomes" id="UP000630149"/>
    </source>
</evidence>
<keyword evidence="3" id="KW-1185">Reference proteome</keyword>
<dbReference type="Gene3D" id="1.10.260.40">
    <property type="entry name" value="lambda repressor-like DNA-binding domains"/>
    <property type="match status" value="1"/>
</dbReference>
<dbReference type="InterPro" id="IPR010982">
    <property type="entry name" value="Lambda_DNA-bd_dom_sf"/>
</dbReference>
<reference evidence="2" key="1">
    <citation type="journal article" date="2014" name="Int. J. Syst. Evol. Microbiol.">
        <title>Complete genome sequence of Corynebacterium casei LMG S-19264T (=DSM 44701T), isolated from a smear-ripened cheese.</title>
        <authorList>
            <consortium name="US DOE Joint Genome Institute (JGI-PGF)"/>
            <person name="Walter F."/>
            <person name="Albersmeier A."/>
            <person name="Kalinowski J."/>
            <person name="Ruckert C."/>
        </authorList>
    </citation>
    <scope>NUCLEOTIDE SEQUENCE</scope>
    <source>
        <strain evidence="2">JCM 13919</strain>
    </source>
</reference>
<sequence>MEKNDLSKQFANRLHDALISAGFHSKRSTSGVDIHSLAEITGYSSQICRKYLRGEAIPEPSKLIEIAKYLNTSPGWLLFGDPKKDDASSEQLTVRKALLHYIFTKANALYLTSDSPNEVAHFLMDLILDVSQIEASEEQTKKIIDIALASAKHFQGS</sequence>
<evidence type="ECO:0000259" key="1">
    <source>
        <dbReference type="PROSITE" id="PS50943"/>
    </source>
</evidence>
<reference evidence="2" key="2">
    <citation type="submission" date="2020-09" db="EMBL/GenBank/DDBJ databases">
        <authorList>
            <person name="Sun Q."/>
            <person name="Ohkuma M."/>
        </authorList>
    </citation>
    <scope>NUCLEOTIDE SEQUENCE</scope>
    <source>
        <strain evidence="2">JCM 13919</strain>
    </source>
</reference>
<comment type="caution">
    <text evidence="2">The sequence shown here is derived from an EMBL/GenBank/DDBJ whole genome shotgun (WGS) entry which is preliminary data.</text>
</comment>
<dbReference type="OrthoDB" id="5636356at2"/>
<protein>
    <submittedName>
        <fullName evidence="2">Transcriptional regulator</fullName>
    </submittedName>
</protein>
<name>A0A917JSE9_9GAMM</name>
<dbReference type="InterPro" id="IPR001387">
    <property type="entry name" value="Cro/C1-type_HTH"/>
</dbReference>
<evidence type="ECO:0000313" key="2">
    <source>
        <dbReference type="EMBL" id="GGI84052.1"/>
    </source>
</evidence>
<dbReference type="RefSeq" id="WP_131776512.1">
    <property type="nucleotide sequence ID" value="NZ_BMOB01000004.1"/>
</dbReference>
<dbReference type="SMART" id="SM00530">
    <property type="entry name" value="HTH_XRE"/>
    <property type="match status" value="1"/>
</dbReference>
<dbReference type="Proteomes" id="UP000630149">
    <property type="component" value="Unassembled WGS sequence"/>
</dbReference>
<dbReference type="SUPFAM" id="SSF47413">
    <property type="entry name" value="lambda repressor-like DNA-binding domains"/>
    <property type="match status" value="1"/>
</dbReference>
<dbReference type="GO" id="GO:0003677">
    <property type="term" value="F:DNA binding"/>
    <property type="evidence" value="ECO:0007669"/>
    <property type="project" value="InterPro"/>
</dbReference>
<dbReference type="CDD" id="cd00093">
    <property type="entry name" value="HTH_XRE"/>
    <property type="match status" value="1"/>
</dbReference>
<dbReference type="AlphaFoldDB" id="A0A917JSE9"/>
<feature type="domain" description="HTH cro/C1-type" evidence="1">
    <location>
        <begin position="37"/>
        <end position="77"/>
    </location>
</feature>
<dbReference type="PROSITE" id="PS50943">
    <property type="entry name" value="HTH_CROC1"/>
    <property type="match status" value="1"/>
</dbReference>
<dbReference type="EMBL" id="BMOB01000004">
    <property type="protein sequence ID" value="GGI84052.1"/>
    <property type="molecule type" value="Genomic_DNA"/>
</dbReference>
<gene>
    <name evidence="2" type="ORF">GCM10007966_10890</name>
</gene>
<organism evidence="2 3">
    <name type="scientific">Legionella impletisoli</name>
    <dbReference type="NCBI Taxonomy" id="343510"/>
    <lineage>
        <taxon>Bacteria</taxon>
        <taxon>Pseudomonadati</taxon>
        <taxon>Pseudomonadota</taxon>
        <taxon>Gammaproteobacteria</taxon>
        <taxon>Legionellales</taxon>
        <taxon>Legionellaceae</taxon>
        <taxon>Legionella</taxon>
    </lineage>
</organism>
<dbReference type="Pfam" id="PF01381">
    <property type="entry name" value="HTH_3"/>
    <property type="match status" value="1"/>
</dbReference>
<proteinExistence type="predicted"/>
<accession>A0A917JSE9</accession>